<organism evidence="1 2">
    <name type="scientific">Fistulina hepatica ATCC 64428</name>
    <dbReference type="NCBI Taxonomy" id="1128425"/>
    <lineage>
        <taxon>Eukaryota</taxon>
        <taxon>Fungi</taxon>
        <taxon>Dikarya</taxon>
        <taxon>Basidiomycota</taxon>
        <taxon>Agaricomycotina</taxon>
        <taxon>Agaricomycetes</taxon>
        <taxon>Agaricomycetidae</taxon>
        <taxon>Agaricales</taxon>
        <taxon>Fistulinaceae</taxon>
        <taxon>Fistulina</taxon>
    </lineage>
</organism>
<protein>
    <submittedName>
        <fullName evidence="1">Uncharacterized protein</fullName>
    </submittedName>
</protein>
<reference evidence="1 2" key="1">
    <citation type="journal article" date="2015" name="Fungal Genet. Biol.">
        <title>Evolution of novel wood decay mechanisms in Agaricales revealed by the genome sequences of Fistulina hepatica and Cylindrobasidium torrendii.</title>
        <authorList>
            <person name="Floudas D."/>
            <person name="Held B.W."/>
            <person name="Riley R."/>
            <person name="Nagy L.G."/>
            <person name="Koehler G."/>
            <person name="Ransdell A.S."/>
            <person name="Younus H."/>
            <person name="Chow J."/>
            <person name="Chiniquy J."/>
            <person name="Lipzen A."/>
            <person name="Tritt A."/>
            <person name="Sun H."/>
            <person name="Haridas S."/>
            <person name="LaButti K."/>
            <person name="Ohm R.A."/>
            <person name="Kues U."/>
            <person name="Blanchette R.A."/>
            <person name="Grigoriev I.V."/>
            <person name="Minto R.E."/>
            <person name="Hibbett D.S."/>
        </authorList>
    </citation>
    <scope>NUCLEOTIDE SEQUENCE [LARGE SCALE GENOMIC DNA]</scope>
    <source>
        <strain evidence="1 2">ATCC 64428</strain>
    </source>
</reference>
<accession>A0A0D7AAD4</accession>
<keyword evidence="2" id="KW-1185">Reference proteome</keyword>
<dbReference type="PANTHER" id="PTHR33096">
    <property type="entry name" value="CXC2 DOMAIN-CONTAINING PROTEIN"/>
    <property type="match status" value="1"/>
</dbReference>
<dbReference type="AlphaFoldDB" id="A0A0D7AAD4"/>
<evidence type="ECO:0000313" key="2">
    <source>
        <dbReference type="Proteomes" id="UP000054144"/>
    </source>
</evidence>
<dbReference type="Pfam" id="PF18758">
    <property type="entry name" value="KDZ"/>
    <property type="match status" value="1"/>
</dbReference>
<feature type="non-terminal residue" evidence="1">
    <location>
        <position position="1"/>
    </location>
</feature>
<evidence type="ECO:0000313" key="1">
    <source>
        <dbReference type="EMBL" id="KIY46886.1"/>
    </source>
</evidence>
<gene>
    <name evidence="1" type="ORF">FISHEDRAFT_46430</name>
</gene>
<dbReference type="InterPro" id="IPR040521">
    <property type="entry name" value="KDZ"/>
</dbReference>
<sequence>GARMKYPIAHMNKIIDRYGEDVGAGYDIMCEFMKTLQASSISDKVRDSRLVGIVPAFHGHAHSRSCQVWWHPLYIKGLGLIELEDCERFFARSNELATGTRMCTPFHRRQQILEFLHFNDLDKYASHGKFLYSKYRDALRIISNNGAELSVLEDKLKTTAQDYEEYLHQERAYLDSLRREPAEETQKFEYMEALDGLQKAIAESHIARRDFERLNDAYERGDPASGNVAKIKARYTRTANRVVVLDEEVSRLEDVMGLDGRWTPESPEFMACSKEMGERKYRRALDELERLVVQRLLELTKLNMSGVGTFFFSSELTLTLTRIYYDRLQAA</sequence>
<dbReference type="EMBL" id="KN882021">
    <property type="protein sequence ID" value="KIY46886.1"/>
    <property type="molecule type" value="Genomic_DNA"/>
</dbReference>
<dbReference type="OrthoDB" id="3251205at2759"/>
<proteinExistence type="predicted"/>
<name>A0A0D7AAD4_9AGAR</name>
<dbReference type="PANTHER" id="PTHR33096:SF1">
    <property type="entry name" value="CXC1-LIKE CYSTEINE CLUSTER ASSOCIATED WITH KDZ TRANSPOSASES DOMAIN-CONTAINING PROTEIN"/>
    <property type="match status" value="1"/>
</dbReference>
<dbReference type="Proteomes" id="UP000054144">
    <property type="component" value="Unassembled WGS sequence"/>
</dbReference>